<evidence type="ECO:0000313" key="2">
    <source>
        <dbReference type="Proteomes" id="UP000033070"/>
    </source>
</evidence>
<dbReference type="Proteomes" id="UP000033070">
    <property type="component" value="Chromosome"/>
</dbReference>
<sequence>MQGDMTVDKTPTRHIPCYIHRHINLSDRTQANTTT</sequence>
<organism evidence="1 2">
    <name type="scientific">Ferriphaselus amnicola</name>
    <dbReference type="NCBI Taxonomy" id="1188319"/>
    <lineage>
        <taxon>Bacteria</taxon>
        <taxon>Pseudomonadati</taxon>
        <taxon>Pseudomonadota</taxon>
        <taxon>Betaproteobacteria</taxon>
        <taxon>Nitrosomonadales</taxon>
        <taxon>Gallionellaceae</taxon>
        <taxon>Ferriphaselus</taxon>
    </lineage>
</organism>
<protein>
    <submittedName>
        <fullName evidence="1">Uncharacterized protein</fullName>
    </submittedName>
</protein>
<dbReference type="KEGG" id="fam:OYT1_ch0160"/>
<proteinExistence type="predicted"/>
<evidence type="ECO:0000313" key="1">
    <source>
        <dbReference type="EMBL" id="BBE49735.1"/>
    </source>
</evidence>
<keyword evidence="2" id="KW-1185">Reference proteome</keyword>
<dbReference type="EMBL" id="AP018738">
    <property type="protein sequence ID" value="BBE49735.1"/>
    <property type="molecule type" value="Genomic_DNA"/>
</dbReference>
<accession>A0A2Z6G8K8</accession>
<gene>
    <name evidence="1" type="ORF">OYT1_ch0160</name>
</gene>
<name>A0A2Z6G8K8_9PROT</name>
<reference evidence="1 2" key="1">
    <citation type="submission" date="2018-06" db="EMBL/GenBank/DDBJ databases">
        <title>OYT1 Genome Sequencing.</title>
        <authorList>
            <person name="Kato S."/>
            <person name="Itoh T."/>
            <person name="Ohkuma M."/>
        </authorList>
    </citation>
    <scope>NUCLEOTIDE SEQUENCE [LARGE SCALE GENOMIC DNA]</scope>
    <source>
        <strain evidence="1 2">OYT1</strain>
    </source>
</reference>
<dbReference type="AlphaFoldDB" id="A0A2Z6G8K8"/>